<evidence type="ECO:0000313" key="1">
    <source>
        <dbReference type="EMBL" id="XRI74453.1"/>
    </source>
</evidence>
<proteinExistence type="predicted"/>
<accession>A0ACD5HKJ4</accession>
<evidence type="ECO:0000313" key="2">
    <source>
        <dbReference type="Proteomes" id="UP001195965"/>
    </source>
</evidence>
<protein>
    <submittedName>
        <fullName evidence="1">Uncharacterized protein</fullName>
    </submittedName>
</protein>
<name>A0ACD5HKJ4_9PROT</name>
<dbReference type="Proteomes" id="UP001195965">
    <property type="component" value="Chromosome"/>
</dbReference>
<organism evidence="1 2">
    <name type="scientific">Acidithiobacillus montserratensis</name>
    <dbReference type="NCBI Taxonomy" id="2729135"/>
    <lineage>
        <taxon>Bacteria</taxon>
        <taxon>Pseudomonadati</taxon>
        <taxon>Pseudomonadota</taxon>
        <taxon>Acidithiobacillia</taxon>
        <taxon>Acidithiobacillales</taxon>
        <taxon>Acidithiobacillaceae</taxon>
        <taxon>Acidithiobacillus</taxon>
    </lineage>
</organism>
<keyword evidence="2" id="KW-1185">Reference proteome</keyword>
<gene>
    <name evidence="1" type="ORF">HHS34_004455</name>
</gene>
<reference evidence="1 2" key="1">
    <citation type="journal article" date="2021" name="ISME J.">
        <title>Genomic evolution of the class Acidithiobacillia: deep-branching Proteobacteria living in extreme acidic conditions.</title>
        <authorList>
            <person name="Moya-Beltran A."/>
            <person name="Beard S."/>
            <person name="Rojas-Villalobos C."/>
            <person name="Issotta F."/>
            <person name="Gallardo Y."/>
            <person name="Ulloa R."/>
            <person name="Giaveno A."/>
            <person name="Degli Esposti M."/>
            <person name="Johnson D.B."/>
            <person name="Quatrini R."/>
        </authorList>
    </citation>
    <scope>NUCLEOTIDE SEQUENCE [LARGE SCALE GENOMIC DNA]</scope>
    <source>
        <strain evidence="1 2">GG1-14</strain>
    </source>
</reference>
<sequence length="108" mass="12477">MAQTLKQKIAEAEDRLARLREQSRRTENGQKIILGGMLIHAARKDDKIRAWLLAEAEKYITAYSVDRGHRFWRSWAPLEREHFGRCDFKHGWSRWVNFGGGAGVPVTA</sequence>
<dbReference type="EMBL" id="CP127526">
    <property type="protein sequence ID" value="XRI74453.1"/>
    <property type="molecule type" value="Genomic_DNA"/>
</dbReference>